<dbReference type="AlphaFoldDB" id="A0A4Z2G071"/>
<reference evidence="1 2" key="1">
    <citation type="submission" date="2019-03" db="EMBL/GenBank/DDBJ databases">
        <title>First draft genome of Liparis tanakae, snailfish: a comprehensive survey of snailfish specific genes.</title>
        <authorList>
            <person name="Kim W."/>
            <person name="Song I."/>
            <person name="Jeong J.-H."/>
            <person name="Kim D."/>
            <person name="Kim S."/>
            <person name="Ryu S."/>
            <person name="Song J.Y."/>
            <person name="Lee S.K."/>
        </authorList>
    </citation>
    <scope>NUCLEOTIDE SEQUENCE [LARGE SCALE GENOMIC DNA]</scope>
    <source>
        <tissue evidence="1">Muscle</tissue>
    </source>
</reference>
<gene>
    <name evidence="1" type="ORF">EYF80_043833</name>
</gene>
<name>A0A4Z2G071_9TELE</name>
<protein>
    <submittedName>
        <fullName evidence="1">Uncharacterized protein</fullName>
    </submittedName>
</protein>
<proteinExistence type="predicted"/>
<dbReference type="Proteomes" id="UP000314294">
    <property type="component" value="Unassembled WGS sequence"/>
</dbReference>
<evidence type="ECO:0000313" key="2">
    <source>
        <dbReference type="Proteomes" id="UP000314294"/>
    </source>
</evidence>
<evidence type="ECO:0000313" key="1">
    <source>
        <dbReference type="EMBL" id="TNN45952.1"/>
    </source>
</evidence>
<dbReference type="EMBL" id="SRLO01000815">
    <property type="protein sequence ID" value="TNN45952.1"/>
    <property type="molecule type" value="Genomic_DNA"/>
</dbReference>
<keyword evidence="2" id="KW-1185">Reference proteome</keyword>
<accession>A0A4Z2G071</accession>
<comment type="caution">
    <text evidence="1">The sequence shown here is derived from an EMBL/GenBank/DDBJ whole genome shotgun (WGS) entry which is preliminary data.</text>
</comment>
<organism evidence="1 2">
    <name type="scientific">Liparis tanakae</name>
    <name type="common">Tanaka's snailfish</name>
    <dbReference type="NCBI Taxonomy" id="230148"/>
    <lineage>
        <taxon>Eukaryota</taxon>
        <taxon>Metazoa</taxon>
        <taxon>Chordata</taxon>
        <taxon>Craniata</taxon>
        <taxon>Vertebrata</taxon>
        <taxon>Euteleostomi</taxon>
        <taxon>Actinopterygii</taxon>
        <taxon>Neopterygii</taxon>
        <taxon>Teleostei</taxon>
        <taxon>Neoteleostei</taxon>
        <taxon>Acanthomorphata</taxon>
        <taxon>Eupercaria</taxon>
        <taxon>Perciformes</taxon>
        <taxon>Cottioidei</taxon>
        <taxon>Cottales</taxon>
        <taxon>Liparidae</taxon>
        <taxon>Liparis</taxon>
    </lineage>
</organism>
<sequence length="63" mass="7009">MKPSQRRVVRRSSMSSSSIVSVVTAAGFQRDSRVDSDVSLLSALKLWNNLDGSLQLCFTFFEP</sequence>